<comment type="subcellular location">
    <subcellularLocation>
        <location evidence="1">Cell membrane</location>
        <topology evidence="1">Multi-pass membrane protein</topology>
    </subcellularLocation>
</comment>
<dbReference type="SUPFAM" id="SSF103481">
    <property type="entry name" value="Multidrug resistance efflux transporter EmrE"/>
    <property type="match status" value="2"/>
</dbReference>
<evidence type="ECO:0000256" key="3">
    <source>
        <dbReference type="ARBA" id="ARBA00022692"/>
    </source>
</evidence>
<evidence type="ECO:0000313" key="8">
    <source>
        <dbReference type="EMBL" id="BDH79156.1"/>
    </source>
</evidence>
<feature type="transmembrane region" description="Helical" evidence="6">
    <location>
        <begin position="7"/>
        <end position="28"/>
    </location>
</feature>
<evidence type="ECO:0000259" key="7">
    <source>
        <dbReference type="Pfam" id="PF00892"/>
    </source>
</evidence>
<dbReference type="InterPro" id="IPR037185">
    <property type="entry name" value="EmrE-like"/>
</dbReference>
<evidence type="ECO:0000256" key="1">
    <source>
        <dbReference type="ARBA" id="ARBA00004651"/>
    </source>
</evidence>
<keyword evidence="5 6" id="KW-0472">Membrane</keyword>
<dbReference type="EMBL" id="AP025698">
    <property type="protein sequence ID" value="BDH79156.1"/>
    <property type="molecule type" value="Genomic_DNA"/>
</dbReference>
<dbReference type="Proteomes" id="UP000831817">
    <property type="component" value="Chromosome"/>
</dbReference>
<dbReference type="GeneID" id="71965049"/>
<evidence type="ECO:0000256" key="2">
    <source>
        <dbReference type="ARBA" id="ARBA00022475"/>
    </source>
</evidence>
<feature type="transmembrane region" description="Helical" evidence="6">
    <location>
        <begin position="140"/>
        <end position="159"/>
    </location>
</feature>
<keyword evidence="2" id="KW-1003">Cell membrane</keyword>
<keyword evidence="4 6" id="KW-1133">Transmembrane helix</keyword>
<evidence type="ECO:0000256" key="4">
    <source>
        <dbReference type="ARBA" id="ARBA00022989"/>
    </source>
</evidence>
<evidence type="ECO:0000256" key="5">
    <source>
        <dbReference type="ARBA" id="ARBA00023136"/>
    </source>
</evidence>
<feature type="transmembrane region" description="Helical" evidence="6">
    <location>
        <begin position="226"/>
        <end position="248"/>
    </location>
</feature>
<sequence length="303" mass="33396">MKRLWGYVSVILATVFFGLSAPLNKIMVGEMSPILIGALTYLIAGIFLFLIRQSPLKNFILDVLNHGKDGEVFIKPSDYLILVVTAVSSSAIAPLLFLRGLSETSAVNSALLLNIEVFFIILMGLIIFGESLKLKDLLGVLLLIIGALSIATNGEFHHITLTQNIRGNLLVIGAAFFWSLDTVLSKFLSRKRDLIWISAIKSFIGGLILMCILLSLNMSLRFPLRMLPFLFSVSIFSIGFAFILIYFALRQIGSTEVGSLFPLSSLFGAIFAFLILGEPFGGLQIFSAFIMILGIFILYQNNR</sequence>
<dbReference type="RefSeq" id="WP_248564995.1">
    <property type="nucleotide sequence ID" value="NZ_AP025698.1"/>
</dbReference>
<reference evidence="8 9" key="1">
    <citation type="submission" date="2022-04" db="EMBL/GenBank/DDBJ databases">
        <title>Complete genome of Methanothermobacter tenebrarum strain RMAS.</title>
        <authorList>
            <person name="Nakamura K."/>
            <person name="Oshima K."/>
            <person name="Hattori M."/>
            <person name="Kamagata Y."/>
            <person name="Takamizawa K."/>
        </authorList>
    </citation>
    <scope>NUCLEOTIDE SEQUENCE [LARGE SCALE GENOMIC DNA]</scope>
    <source>
        <strain evidence="8 9">RMAS</strain>
    </source>
</reference>
<feature type="transmembrane region" description="Helical" evidence="6">
    <location>
        <begin position="260"/>
        <end position="277"/>
    </location>
</feature>
<feature type="transmembrane region" description="Helical" evidence="6">
    <location>
        <begin position="196"/>
        <end position="220"/>
    </location>
</feature>
<keyword evidence="9" id="KW-1185">Reference proteome</keyword>
<name>A0ABN6PEC8_9EURY</name>
<keyword evidence="3 6" id="KW-0812">Transmembrane</keyword>
<feature type="transmembrane region" description="Helical" evidence="6">
    <location>
        <begin position="34"/>
        <end position="51"/>
    </location>
</feature>
<feature type="transmembrane region" description="Helical" evidence="6">
    <location>
        <begin position="110"/>
        <end position="128"/>
    </location>
</feature>
<evidence type="ECO:0000256" key="6">
    <source>
        <dbReference type="SAM" id="Phobius"/>
    </source>
</evidence>
<feature type="transmembrane region" description="Helical" evidence="6">
    <location>
        <begin position="79"/>
        <end position="98"/>
    </location>
</feature>
<feature type="domain" description="EamA" evidence="7">
    <location>
        <begin position="4"/>
        <end position="150"/>
    </location>
</feature>
<dbReference type="InterPro" id="IPR000620">
    <property type="entry name" value="EamA_dom"/>
</dbReference>
<dbReference type="InterPro" id="IPR050638">
    <property type="entry name" value="AA-Vitamin_Transporters"/>
</dbReference>
<dbReference type="Pfam" id="PF00892">
    <property type="entry name" value="EamA"/>
    <property type="match status" value="2"/>
</dbReference>
<protein>
    <submittedName>
        <fullName evidence="8">EamA family transporter</fullName>
    </submittedName>
</protein>
<dbReference type="PANTHER" id="PTHR32322:SF18">
    <property type="entry name" value="S-ADENOSYLMETHIONINE_S-ADENOSYLHOMOCYSTEINE TRANSPORTER"/>
    <property type="match status" value="1"/>
</dbReference>
<proteinExistence type="predicted"/>
<dbReference type="PANTHER" id="PTHR32322">
    <property type="entry name" value="INNER MEMBRANE TRANSPORTER"/>
    <property type="match status" value="1"/>
</dbReference>
<gene>
    <name evidence="8" type="ORF">MTTB_05350</name>
</gene>
<feature type="transmembrane region" description="Helical" evidence="6">
    <location>
        <begin position="283"/>
        <end position="299"/>
    </location>
</feature>
<organism evidence="8 9">
    <name type="scientific">Methanothermobacter tenebrarum</name>
    <dbReference type="NCBI Taxonomy" id="680118"/>
    <lineage>
        <taxon>Archaea</taxon>
        <taxon>Methanobacteriati</taxon>
        <taxon>Methanobacteriota</taxon>
        <taxon>Methanomada group</taxon>
        <taxon>Methanobacteria</taxon>
        <taxon>Methanobacteriales</taxon>
        <taxon>Methanobacteriaceae</taxon>
        <taxon>Methanothermobacter</taxon>
    </lineage>
</organism>
<evidence type="ECO:0000313" key="9">
    <source>
        <dbReference type="Proteomes" id="UP000831817"/>
    </source>
</evidence>
<feature type="domain" description="EamA" evidence="7">
    <location>
        <begin position="166"/>
        <end position="299"/>
    </location>
</feature>
<accession>A0ABN6PEC8</accession>